<reference evidence="2 3" key="1">
    <citation type="submission" date="2014-04" db="EMBL/GenBank/DDBJ databases">
        <authorList>
            <consortium name="DOE Joint Genome Institute"/>
            <person name="Kuo A."/>
            <person name="Zuccaro A."/>
            <person name="Kohler A."/>
            <person name="Nagy L.G."/>
            <person name="Floudas D."/>
            <person name="Copeland A."/>
            <person name="Barry K.W."/>
            <person name="Cichocki N."/>
            <person name="Veneault-Fourrey C."/>
            <person name="LaButti K."/>
            <person name="Lindquist E.A."/>
            <person name="Lipzen A."/>
            <person name="Lundell T."/>
            <person name="Morin E."/>
            <person name="Murat C."/>
            <person name="Sun H."/>
            <person name="Tunlid A."/>
            <person name="Henrissat B."/>
            <person name="Grigoriev I.V."/>
            <person name="Hibbett D.S."/>
            <person name="Martin F."/>
            <person name="Nordberg H.P."/>
            <person name="Cantor M.N."/>
            <person name="Hua S.X."/>
        </authorList>
    </citation>
    <scope>NUCLEOTIDE SEQUENCE [LARGE SCALE GENOMIC DNA]</scope>
    <source>
        <strain evidence="2 3">MAFF 305830</strain>
    </source>
</reference>
<dbReference type="HOGENOM" id="CLU_1349626_0_0_1"/>
<evidence type="ECO:0000313" key="3">
    <source>
        <dbReference type="Proteomes" id="UP000054097"/>
    </source>
</evidence>
<dbReference type="AlphaFoldDB" id="A0A0C3BAQ2"/>
<dbReference type="OrthoDB" id="3243451at2759"/>
<dbReference type="EMBL" id="KN824277">
    <property type="protein sequence ID" value="KIM33895.1"/>
    <property type="molecule type" value="Genomic_DNA"/>
</dbReference>
<gene>
    <name evidence="2" type="ORF">M408DRAFT_325467</name>
</gene>
<dbReference type="Proteomes" id="UP000054097">
    <property type="component" value="Unassembled WGS sequence"/>
</dbReference>
<proteinExistence type="predicted"/>
<accession>A0A0C3BAQ2</accession>
<evidence type="ECO:0000256" key="1">
    <source>
        <dbReference type="SAM" id="MobiDB-lite"/>
    </source>
</evidence>
<keyword evidence="3" id="KW-1185">Reference proteome</keyword>
<feature type="region of interest" description="Disordered" evidence="1">
    <location>
        <begin position="28"/>
        <end position="63"/>
    </location>
</feature>
<name>A0A0C3BAQ2_SERVB</name>
<reference evidence="3" key="2">
    <citation type="submission" date="2015-01" db="EMBL/GenBank/DDBJ databases">
        <title>Evolutionary Origins and Diversification of the Mycorrhizal Mutualists.</title>
        <authorList>
            <consortium name="DOE Joint Genome Institute"/>
            <consortium name="Mycorrhizal Genomics Consortium"/>
            <person name="Kohler A."/>
            <person name="Kuo A."/>
            <person name="Nagy L.G."/>
            <person name="Floudas D."/>
            <person name="Copeland A."/>
            <person name="Barry K.W."/>
            <person name="Cichocki N."/>
            <person name="Veneault-Fourrey C."/>
            <person name="LaButti K."/>
            <person name="Lindquist E.A."/>
            <person name="Lipzen A."/>
            <person name="Lundell T."/>
            <person name="Morin E."/>
            <person name="Murat C."/>
            <person name="Riley R."/>
            <person name="Ohm R."/>
            <person name="Sun H."/>
            <person name="Tunlid A."/>
            <person name="Henrissat B."/>
            <person name="Grigoriev I.V."/>
            <person name="Hibbett D.S."/>
            <person name="Martin F."/>
        </authorList>
    </citation>
    <scope>NUCLEOTIDE SEQUENCE [LARGE SCALE GENOMIC DNA]</scope>
    <source>
        <strain evidence="3">MAFF 305830</strain>
    </source>
</reference>
<sequence length="203" mass="22480">MSSFFQPPRGSSGSRTIYTVLHERAQYRNEDSIKQQQNNVMHSPTPSTSSFSQSSGSSCASSPIQSQKFATLEPCGDEPNSMNDFMDFDATDASQLDAFVPADLRRAIDAARYSSLGDFGTEICWEALPPIFGLPKSKRSPPPFTGYIDDVPLLSELSEEQQRIVLQYLCDYRNCVASIDDAYRVAAKANLPASFVVYYLCLI</sequence>
<protein>
    <submittedName>
        <fullName evidence="2">Uncharacterized protein</fullName>
    </submittedName>
</protein>
<feature type="compositionally biased region" description="Low complexity" evidence="1">
    <location>
        <begin position="43"/>
        <end position="63"/>
    </location>
</feature>
<evidence type="ECO:0000313" key="2">
    <source>
        <dbReference type="EMBL" id="KIM33895.1"/>
    </source>
</evidence>
<organism evidence="2 3">
    <name type="scientific">Serendipita vermifera MAFF 305830</name>
    <dbReference type="NCBI Taxonomy" id="933852"/>
    <lineage>
        <taxon>Eukaryota</taxon>
        <taxon>Fungi</taxon>
        <taxon>Dikarya</taxon>
        <taxon>Basidiomycota</taxon>
        <taxon>Agaricomycotina</taxon>
        <taxon>Agaricomycetes</taxon>
        <taxon>Sebacinales</taxon>
        <taxon>Serendipitaceae</taxon>
        <taxon>Serendipita</taxon>
    </lineage>
</organism>